<dbReference type="InterPro" id="IPR052376">
    <property type="entry name" value="Oxidative_Scav/Glycosyltrans"/>
</dbReference>
<dbReference type="Pfam" id="PF24481">
    <property type="entry name" value="CT398_CC"/>
    <property type="match status" value="1"/>
</dbReference>
<evidence type="ECO:0000256" key="1">
    <source>
        <dbReference type="SAM" id="Coils"/>
    </source>
</evidence>
<protein>
    <recommendedName>
        <fullName evidence="5">C4-type zinc ribbon domain-containing protein</fullName>
    </recommendedName>
</protein>
<evidence type="ECO:0000259" key="2">
    <source>
        <dbReference type="Pfam" id="PF02591"/>
    </source>
</evidence>
<evidence type="ECO:0008006" key="5">
    <source>
        <dbReference type="Google" id="ProtNLM"/>
    </source>
</evidence>
<dbReference type="PANTHER" id="PTHR39082:SF1">
    <property type="entry name" value="SCAVENGER RECEPTOR CLASS A MEMBER 3"/>
    <property type="match status" value="1"/>
</dbReference>
<dbReference type="Pfam" id="PF02591">
    <property type="entry name" value="Zn_ribbon_9"/>
    <property type="match status" value="1"/>
</dbReference>
<feature type="domain" description="C4-type zinc ribbon" evidence="2">
    <location>
        <begin position="204"/>
        <end position="238"/>
    </location>
</feature>
<keyword evidence="1" id="KW-0175">Coiled coil</keyword>
<sequence>MKASVSDQNNLIELQRIDSAIMQATHKLRTLPEREQLNAIHARLAASAELLTAAEAELADVKIDLRRSEVDVESVADRMAKDEARLSGGSASPKELEQLQHEIATLSKRKAELEDSELEIMMLVDAAKEKVATIKSDEEGLKKLELELNIRLENAVTELEREIALKKSERTLLVPKIDAALVELYEKVKSNGGGVGAALLIGNTCDGCRLAINAVEMERIKSLDSEEVLRCEECRRILVRI</sequence>
<dbReference type="PANTHER" id="PTHR39082">
    <property type="entry name" value="PHOSPHOLIPASE C-BETA-2-RELATED"/>
    <property type="match status" value="1"/>
</dbReference>
<proteinExistence type="predicted"/>
<accession>A0A094QD39</accession>
<organism evidence="4">
    <name type="scientific">freshwater metagenome</name>
    <dbReference type="NCBI Taxonomy" id="449393"/>
    <lineage>
        <taxon>unclassified sequences</taxon>
        <taxon>metagenomes</taxon>
        <taxon>ecological metagenomes</taxon>
    </lineage>
</organism>
<gene>
    <name evidence="4" type="ORF">GM51_5580</name>
</gene>
<evidence type="ECO:0000313" key="4">
    <source>
        <dbReference type="EMBL" id="KGA20094.1"/>
    </source>
</evidence>
<evidence type="ECO:0000259" key="3">
    <source>
        <dbReference type="Pfam" id="PF24481"/>
    </source>
</evidence>
<dbReference type="AlphaFoldDB" id="A0A094QD39"/>
<dbReference type="Gene3D" id="1.10.287.1490">
    <property type="match status" value="1"/>
</dbReference>
<feature type="coiled-coil region" evidence="1">
    <location>
        <begin position="142"/>
        <end position="169"/>
    </location>
</feature>
<dbReference type="EMBL" id="JNSL01000024">
    <property type="protein sequence ID" value="KGA20094.1"/>
    <property type="molecule type" value="Genomic_DNA"/>
</dbReference>
<dbReference type="InterPro" id="IPR003743">
    <property type="entry name" value="Zf-RING_7"/>
</dbReference>
<comment type="caution">
    <text evidence="4">The sequence shown here is derived from an EMBL/GenBank/DDBJ whole genome shotgun (WGS) entry which is preliminary data.</text>
</comment>
<reference evidence="4" key="1">
    <citation type="submission" date="2014-06" db="EMBL/GenBank/DDBJ databases">
        <title>Key roles for freshwater Actinobacteria revealed by deep metagenomic sequencing.</title>
        <authorList>
            <person name="Ghai R."/>
            <person name="Mizuno C.M."/>
            <person name="Picazo A."/>
            <person name="Camacho A."/>
            <person name="Rodriguez-Valera F."/>
        </authorList>
    </citation>
    <scope>NUCLEOTIDE SEQUENCE</scope>
</reference>
<name>A0A094QD39_9ZZZZ</name>
<feature type="domain" description="CT398-like coiled coil hairpin" evidence="3">
    <location>
        <begin position="14"/>
        <end position="193"/>
    </location>
</feature>
<dbReference type="InterPro" id="IPR056003">
    <property type="entry name" value="CT398_CC_hairpin"/>
</dbReference>